<evidence type="ECO:0000259" key="7">
    <source>
        <dbReference type="PROSITE" id="PS51077"/>
    </source>
</evidence>
<keyword evidence="1" id="KW-0319">Glycerol metabolism</keyword>
<evidence type="ECO:0000256" key="4">
    <source>
        <dbReference type="ARBA" id="ARBA00023163"/>
    </source>
</evidence>
<keyword evidence="10" id="KW-1185">Reference proteome</keyword>
<dbReference type="SUPFAM" id="SSF55781">
    <property type="entry name" value="GAF domain-like"/>
    <property type="match status" value="1"/>
</dbReference>
<dbReference type="InterPro" id="IPR036388">
    <property type="entry name" value="WH-like_DNA-bd_sf"/>
</dbReference>
<dbReference type="FunFam" id="1.10.10.10:FF:000056">
    <property type="entry name" value="IclR family transcriptional regulator"/>
    <property type="match status" value="1"/>
</dbReference>
<evidence type="ECO:0000256" key="3">
    <source>
        <dbReference type="ARBA" id="ARBA00023125"/>
    </source>
</evidence>
<dbReference type="Pfam" id="PF01614">
    <property type="entry name" value="IclR_C"/>
    <property type="match status" value="1"/>
</dbReference>
<sequence>MGAETGTNQSVERAAAVLSTFLDGPSMRVSDVADQTGLGQSTTSRLLSTLESMSFVERDRVSSLYRLGPALITLGGAALNQHPVHRAARQPAQNLVAALGLAANVATRHDDALFYLCSFEGPRAPKTYALTGRHNPLHATGLGKCLLVGLSPTDRRTLMPTLIPYTAHTVVTHEELDGTIDHVLTHGYATETEELALGRACVAAPIYDQSGSVVAAISVSGPLSAINLTEHEVELARHVIEAADQISIGLGFDVSRSGRTAAVGGHYV</sequence>
<dbReference type="Gene3D" id="3.30.450.40">
    <property type="match status" value="1"/>
</dbReference>
<dbReference type="SUPFAM" id="SSF46785">
    <property type="entry name" value="Winged helix' DNA-binding domain"/>
    <property type="match status" value="1"/>
</dbReference>
<comment type="function">
    <text evidence="5">May be an activator protein for the gylABX operon.</text>
</comment>
<name>A0A1H5MY34_9MICO</name>
<dbReference type="GO" id="GO:0006071">
    <property type="term" value="P:glycerol metabolic process"/>
    <property type="evidence" value="ECO:0007669"/>
    <property type="project" value="UniProtKB-KW"/>
</dbReference>
<dbReference type="PROSITE" id="PS51077">
    <property type="entry name" value="HTH_ICLR"/>
    <property type="match status" value="1"/>
</dbReference>
<evidence type="ECO:0000259" key="8">
    <source>
        <dbReference type="PROSITE" id="PS51078"/>
    </source>
</evidence>
<evidence type="ECO:0000313" key="10">
    <source>
        <dbReference type="Proteomes" id="UP000199220"/>
    </source>
</evidence>
<proteinExistence type="predicted"/>
<dbReference type="InterPro" id="IPR029016">
    <property type="entry name" value="GAF-like_dom_sf"/>
</dbReference>
<reference evidence="10" key="1">
    <citation type="submission" date="2016-10" db="EMBL/GenBank/DDBJ databases">
        <authorList>
            <person name="Varghese N."/>
            <person name="Submissions S."/>
        </authorList>
    </citation>
    <scope>NUCLEOTIDE SEQUENCE [LARGE SCALE GENOMIC DNA]</scope>
    <source>
        <strain evidence="10">DSM 21368</strain>
    </source>
</reference>
<keyword evidence="2" id="KW-0805">Transcription regulation</keyword>
<dbReference type="InterPro" id="IPR036390">
    <property type="entry name" value="WH_DNA-bd_sf"/>
</dbReference>
<evidence type="ECO:0000256" key="2">
    <source>
        <dbReference type="ARBA" id="ARBA00023015"/>
    </source>
</evidence>
<accession>A0A1H5MY34</accession>
<dbReference type="STRING" id="648782.SAMN04488554_3751"/>
<dbReference type="InterPro" id="IPR005471">
    <property type="entry name" value="Tscrpt_reg_IclR_N"/>
</dbReference>
<evidence type="ECO:0000256" key="6">
    <source>
        <dbReference type="ARBA" id="ARBA00070406"/>
    </source>
</evidence>
<organism evidence="9 10">
    <name type="scientific">Ruania alba</name>
    <dbReference type="NCBI Taxonomy" id="648782"/>
    <lineage>
        <taxon>Bacteria</taxon>
        <taxon>Bacillati</taxon>
        <taxon>Actinomycetota</taxon>
        <taxon>Actinomycetes</taxon>
        <taxon>Micrococcales</taxon>
        <taxon>Ruaniaceae</taxon>
        <taxon>Ruania</taxon>
    </lineage>
</organism>
<dbReference type="PROSITE" id="PS51078">
    <property type="entry name" value="ICLR_ED"/>
    <property type="match status" value="1"/>
</dbReference>
<dbReference type="GO" id="GO:0003700">
    <property type="term" value="F:DNA-binding transcription factor activity"/>
    <property type="evidence" value="ECO:0007669"/>
    <property type="project" value="TreeGrafter"/>
</dbReference>
<feature type="domain" description="IclR-ED" evidence="8">
    <location>
        <begin position="70"/>
        <end position="252"/>
    </location>
</feature>
<dbReference type="InterPro" id="IPR014757">
    <property type="entry name" value="Tscrpt_reg_IclR_C"/>
</dbReference>
<dbReference type="Pfam" id="PF09339">
    <property type="entry name" value="HTH_IclR"/>
    <property type="match status" value="1"/>
</dbReference>
<evidence type="ECO:0000313" key="9">
    <source>
        <dbReference type="EMBL" id="SEE94254.1"/>
    </source>
</evidence>
<dbReference type="InterPro" id="IPR050707">
    <property type="entry name" value="HTH_MetabolicPath_Reg"/>
</dbReference>
<evidence type="ECO:0000256" key="5">
    <source>
        <dbReference type="ARBA" id="ARBA00058938"/>
    </source>
</evidence>
<gene>
    <name evidence="9" type="ORF">SAMN04488554_3751</name>
</gene>
<dbReference type="GO" id="GO:0045892">
    <property type="term" value="P:negative regulation of DNA-templated transcription"/>
    <property type="evidence" value="ECO:0007669"/>
    <property type="project" value="TreeGrafter"/>
</dbReference>
<dbReference type="EMBL" id="FNTX01000002">
    <property type="protein sequence ID" value="SEE94254.1"/>
    <property type="molecule type" value="Genomic_DNA"/>
</dbReference>
<dbReference type="OrthoDB" id="4068713at2"/>
<keyword evidence="3 9" id="KW-0238">DNA-binding</keyword>
<feature type="domain" description="HTH iclR-type" evidence="7">
    <location>
        <begin position="8"/>
        <end position="69"/>
    </location>
</feature>
<dbReference type="AlphaFoldDB" id="A0A1H5MY34"/>
<dbReference type="PANTHER" id="PTHR30136:SF24">
    <property type="entry name" value="HTH-TYPE TRANSCRIPTIONAL REPRESSOR ALLR"/>
    <property type="match status" value="1"/>
</dbReference>
<dbReference type="Gene3D" id="1.10.10.10">
    <property type="entry name" value="Winged helix-like DNA-binding domain superfamily/Winged helix DNA-binding domain"/>
    <property type="match status" value="1"/>
</dbReference>
<evidence type="ECO:0000256" key="1">
    <source>
        <dbReference type="ARBA" id="ARBA00022798"/>
    </source>
</evidence>
<dbReference type="PANTHER" id="PTHR30136">
    <property type="entry name" value="HELIX-TURN-HELIX TRANSCRIPTIONAL REGULATOR, ICLR FAMILY"/>
    <property type="match status" value="1"/>
</dbReference>
<dbReference type="GO" id="GO:0003677">
    <property type="term" value="F:DNA binding"/>
    <property type="evidence" value="ECO:0007669"/>
    <property type="project" value="UniProtKB-KW"/>
</dbReference>
<dbReference type="Proteomes" id="UP000199220">
    <property type="component" value="Unassembled WGS sequence"/>
</dbReference>
<keyword evidence="4" id="KW-0804">Transcription</keyword>
<protein>
    <recommendedName>
        <fullName evidence="6">Glycerol operon regulatory protein</fullName>
    </recommendedName>
</protein>
<dbReference type="SMART" id="SM00346">
    <property type="entry name" value="HTH_ICLR"/>
    <property type="match status" value="1"/>
</dbReference>